<dbReference type="PROSITE" id="PS51192">
    <property type="entry name" value="HELICASE_ATP_BIND_1"/>
    <property type="match status" value="1"/>
</dbReference>
<dbReference type="SMART" id="SM00487">
    <property type="entry name" value="DEXDc"/>
    <property type="match status" value="1"/>
</dbReference>
<feature type="domain" description="Helicase ATP-binding" evidence="2">
    <location>
        <begin position="313"/>
        <end position="465"/>
    </location>
</feature>
<dbReference type="EMBL" id="JBAWKY010000004">
    <property type="protein sequence ID" value="MEI4463406.1"/>
    <property type="molecule type" value="Genomic_DNA"/>
</dbReference>
<dbReference type="CDD" id="cd18032">
    <property type="entry name" value="DEXHc_RE_I_III_res"/>
    <property type="match status" value="1"/>
</dbReference>
<reference evidence="4 5" key="1">
    <citation type="submission" date="2023-12" db="EMBL/GenBank/DDBJ databases">
        <authorList>
            <person name="Easwaran N."/>
            <person name="Lazarus H.P.S."/>
        </authorList>
    </citation>
    <scope>NUCLEOTIDE SEQUENCE [LARGE SCALE GENOMIC DNA]</scope>
    <source>
        <strain evidence="4 5">VIT-2023</strain>
    </source>
</reference>
<dbReference type="InterPro" id="IPR006935">
    <property type="entry name" value="Helicase/UvrB_N"/>
</dbReference>
<feature type="domain" description="Helicase C-terminal" evidence="3">
    <location>
        <begin position="521"/>
        <end position="679"/>
    </location>
</feature>
<dbReference type="InterPro" id="IPR021835">
    <property type="entry name" value="DUF3427"/>
</dbReference>
<dbReference type="CDD" id="cd18799">
    <property type="entry name" value="SF2_C_EcoAI-like"/>
    <property type="match status" value="1"/>
</dbReference>
<evidence type="ECO:0000313" key="4">
    <source>
        <dbReference type="EMBL" id="MEI4463406.1"/>
    </source>
</evidence>
<proteinExistence type="predicted"/>
<feature type="compositionally biased region" description="Polar residues" evidence="1">
    <location>
        <begin position="7"/>
        <end position="23"/>
    </location>
</feature>
<protein>
    <submittedName>
        <fullName evidence="4">DUF3427 domain-containing protein</fullName>
    </submittedName>
</protein>
<evidence type="ECO:0000259" key="2">
    <source>
        <dbReference type="PROSITE" id="PS51192"/>
    </source>
</evidence>
<dbReference type="InterPro" id="IPR050742">
    <property type="entry name" value="Helicase_Restrict-Modif_Enz"/>
</dbReference>
<dbReference type="InterPro" id="IPR001650">
    <property type="entry name" value="Helicase_C-like"/>
</dbReference>
<dbReference type="Pfam" id="PF00271">
    <property type="entry name" value="Helicase_C"/>
    <property type="match status" value="1"/>
</dbReference>
<dbReference type="Pfam" id="PF11907">
    <property type="entry name" value="DUF3427"/>
    <property type="match status" value="1"/>
</dbReference>
<keyword evidence="5" id="KW-1185">Reference proteome</keyword>
<dbReference type="Pfam" id="PF04851">
    <property type="entry name" value="ResIII"/>
    <property type="match status" value="1"/>
</dbReference>
<dbReference type="Pfam" id="PF13091">
    <property type="entry name" value="PLDc_2"/>
    <property type="match status" value="1"/>
</dbReference>
<dbReference type="SMART" id="SM00490">
    <property type="entry name" value="HELICc"/>
    <property type="match status" value="1"/>
</dbReference>
<organism evidence="4 5">
    <name type="scientific">Exiguobacterium indicum</name>
    <dbReference type="NCBI Taxonomy" id="296995"/>
    <lineage>
        <taxon>Bacteria</taxon>
        <taxon>Bacillati</taxon>
        <taxon>Bacillota</taxon>
        <taxon>Bacilli</taxon>
        <taxon>Bacillales</taxon>
        <taxon>Bacillales Family XII. Incertae Sedis</taxon>
        <taxon>Exiguobacterium</taxon>
    </lineage>
</organism>
<comment type="caution">
    <text evidence="4">The sequence shown here is derived from an EMBL/GenBank/DDBJ whole genome shotgun (WGS) entry which is preliminary data.</text>
</comment>
<dbReference type="InterPro" id="IPR027417">
    <property type="entry name" value="P-loop_NTPase"/>
</dbReference>
<evidence type="ECO:0000256" key="1">
    <source>
        <dbReference type="SAM" id="MobiDB-lite"/>
    </source>
</evidence>
<name>A0ABU8EMG8_9BACL</name>
<dbReference type="SUPFAM" id="SSF56024">
    <property type="entry name" value="Phospholipase D/nuclease"/>
    <property type="match status" value="1"/>
</dbReference>
<dbReference type="CDD" id="cd09180">
    <property type="entry name" value="PLDc_N_DEXD_b"/>
    <property type="match status" value="1"/>
</dbReference>
<dbReference type="InterPro" id="IPR025202">
    <property type="entry name" value="PLD-like_dom"/>
</dbReference>
<evidence type="ECO:0000313" key="5">
    <source>
        <dbReference type="Proteomes" id="UP001387110"/>
    </source>
</evidence>
<dbReference type="PANTHER" id="PTHR47396">
    <property type="entry name" value="TYPE I RESTRICTION ENZYME ECOKI R PROTEIN"/>
    <property type="match status" value="1"/>
</dbReference>
<accession>A0ABU8EMG8</accession>
<dbReference type="SUPFAM" id="SSF52540">
    <property type="entry name" value="P-loop containing nucleoside triphosphate hydrolases"/>
    <property type="match status" value="1"/>
</dbReference>
<sequence>MSYYETLRSSTEANSQSDTTSVSVPAHDYTTELLTHLNQVLYQSLDHLQKQDKPDQMVETVNEWLLHLNQPPIDSPLHRELTTSTTHALPTQYKNSLRAWELIAPGQLEQEQLLHHINQELWTASAADWMVSFTRHSGIQTLVPALKEAEAQNKPIRILTSFYMNITEAKAIRQLMEFSNIEVKIYEPIKKNHAFHPKAYLFSRPDQLDSAIVGSSNLSKSALTNGMEWNIRIPSTPVTTLVTQAKNLFEQLWNSHEATICTEELLVQYEQYQQETPPIRSFSIRDTVAEPAVDYTVIEPNLMQIPALEELNRLRERKETKAMVIAATGTGKTYLAAFDVRQAHAKKVLFVAHRGKLLSQAEHTFRQVFSNESYTFGRYSGSQQIQDAQFTFATVQTLSKEVHLNQFLQDTFDYIIIDEFHHASSASYQNILNYFTPQFLLGVTATPERMDGQNIFQLVDYNVAYEVRLYDALAQDLLSPFHYFGIQDDESIDYSLIPQQNGFYVEQDLVVALERSTRTDYIVEMIRKFGFSGNQAVGLGFCVNINHAEFMEQEFKRHQIEAMAVTSKQSEDEREEAIRRLEDDQDPLQYIFTVDLFNEGVDIPKVNLMLFLRPTESPTIFIQQLGRGLRKHSSKEFVTILDFIGNSQKAFVAPLVLSGQQSFHSIDRYKIATAVKQHFPILPEGSLAILDSITERFIIEQMKKIEFSASKQLRESYQRLTRMIGNPPSLNDLVTHKEAPAVESIVQQWRSTLRLKQLEKHATDEELRLLLDDTTRKIVEQLEGLFPIREPFSLLILKHLLHHPSASVQDIEQEVFKEFALSPNHSFSKRPIIHHLFKRWSTAFKNDRIQLLDAVSEERYRFSNTVVQALQQLTELRSYMMHFIQAGLLAFHQLPDRINWLIEDQAFLLHQTYNRSVIQRLLCSPSQEGSWREGVAQAGDDYILFVNLHKDEAIDEQLKYNDYFLDQYRFHWQSQSNATATGKAGTLYQNHESEGIRIHLFMRKADKEQGRALPFTYFGQLKHLQSTGSKPISVTWSLHSPLSIELFKEWQTLS</sequence>
<feature type="region of interest" description="Disordered" evidence="1">
    <location>
        <begin position="1"/>
        <end position="23"/>
    </location>
</feature>
<dbReference type="Gene3D" id="3.40.50.300">
    <property type="entry name" value="P-loop containing nucleotide triphosphate hydrolases"/>
    <property type="match status" value="2"/>
</dbReference>
<dbReference type="RefSeq" id="WP_055969662.1">
    <property type="nucleotide sequence ID" value="NZ_JAXUAT010000019.1"/>
</dbReference>
<dbReference type="Gene3D" id="3.30.870.10">
    <property type="entry name" value="Endonuclease Chain A"/>
    <property type="match status" value="1"/>
</dbReference>
<evidence type="ECO:0000259" key="3">
    <source>
        <dbReference type="PROSITE" id="PS51194"/>
    </source>
</evidence>
<dbReference type="Proteomes" id="UP001387110">
    <property type="component" value="Unassembled WGS sequence"/>
</dbReference>
<dbReference type="PANTHER" id="PTHR47396:SF1">
    <property type="entry name" value="ATP-DEPENDENT HELICASE IRC3-RELATED"/>
    <property type="match status" value="1"/>
</dbReference>
<dbReference type="InterPro" id="IPR014001">
    <property type="entry name" value="Helicase_ATP-bd"/>
</dbReference>
<gene>
    <name evidence="4" type="ORF">SZL87_13350</name>
</gene>
<dbReference type="PROSITE" id="PS51194">
    <property type="entry name" value="HELICASE_CTER"/>
    <property type="match status" value="1"/>
</dbReference>